<dbReference type="EMBL" id="CM043023">
    <property type="protein sequence ID" value="KAI4454451.1"/>
    <property type="molecule type" value="Genomic_DNA"/>
</dbReference>
<dbReference type="Proteomes" id="UP001056778">
    <property type="component" value="Chromosome 9"/>
</dbReference>
<gene>
    <name evidence="1" type="ORF">MML48_9g00021860</name>
</gene>
<keyword evidence="1" id="KW-0378">Hydrolase</keyword>
<evidence type="ECO:0000313" key="2">
    <source>
        <dbReference type="Proteomes" id="UP001056778"/>
    </source>
</evidence>
<keyword evidence="1" id="KW-0540">Nuclease</keyword>
<keyword evidence="2" id="KW-1185">Reference proteome</keyword>
<keyword evidence="1" id="KW-0255">Endonuclease</keyword>
<reference evidence="1" key="1">
    <citation type="submission" date="2022-04" db="EMBL/GenBank/DDBJ databases">
        <title>Chromosome-scale genome assembly of Holotrichia oblita Faldermann.</title>
        <authorList>
            <person name="Rongchong L."/>
        </authorList>
    </citation>
    <scope>NUCLEOTIDE SEQUENCE</scope>
    <source>
        <strain evidence="1">81SQS9</strain>
    </source>
</reference>
<accession>A0ACB9SH17</accession>
<comment type="caution">
    <text evidence="1">The sequence shown here is derived from an EMBL/GenBank/DDBJ whole genome shotgun (WGS) entry which is preliminary data.</text>
</comment>
<proteinExistence type="predicted"/>
<organism evidence="1 2">
    <name type="scientific">Holotrichia oblita</name>
    <name type="common">Chafer beetle</name>
    <dbReference type="NCBI Taxonomy" id="644536"/>
    <lineage>
        <taxon>Eukaryota</taxon>
        <taxon>Metazoa</taxon>
        <taxon>Ecdysozoa</taxon>
        <taxon>Arthropoda</taxon>
        <taxon>Hexapoda</taxon>
        <taxon>Insecta</taxon>
        <taxon>Pterygota</taxon>
        <taxon>Neoptera</taxon>
        <taxon>Endopterygota</taxon>
        <taxon>Coleoptera</taxon>
        <taxon>Polyphaga</taxon>
        <taxon>Scarabaeiformia</taxon>
        <taxon>Scarabaeidae</taxon>
        <taxon>Melolonthinae</taxon>
        <taxon>Holotrichia</taxon>
    </lineage>
</organism>
<evidence type="ECO:0000313" key="1">
    <source>
        <dbReference type="EMBL" id="KAI4454451.1"/>
    </source>
</evidence>
<protein>
    <submittedName>
        <fullName evidence="1">Dde superfamily endonuclease</fullName>
    </submittedName>
</protein>
<name>A0ACB9SH17_HOLOL</name>
<sequence>MSSITLYCLPSNTTHELQPMDKAVFRAFEYYWDDEVLKYLSVHKVHSITKHRFGAIFSKVWDKALTPANIKSGFAAMGTYPYNKDAIPEIAFAPNTVTNQNFDCKATTNEPRDLRLPLTPMPSTSGLRNKNPKKRQESLNDSDSGSDMTLHDDDFSDSDSSEGQDSFQALLPTPDEVSTKRKSFRKPALNCKAQVVTKDLFQKQTTSGNDTTVKNSSAQKRKGKISKESWFCKVCREDRIADMSRLSCRYYLANNFKAVVVLKSAGFLNLTIKRFVEDIEEALKYSNPALAFNYYETNIQFSCFKFKT</sequence>